<evidence type="ECO:0000313" key="7">
    <source>
        <dbReference type="Proteomes" id="UP001239267"/>
    </source>
</evidence>
<comment type="pathway">
    <text evidence="1">Cell wall biogenesis; cell wall polysaccharide biosynthesis.</text>
</comment>
<dbReference type="Gene3D" id="3.90.550.10">
    <property type="entry name" value="Spore Coat Polysaccharide Biosynthesis Protein SpsA, Chain A"/>
    <property type="match status" value="1"/>
</dbReference>
<proteinExistence type="inferred from homology"/>
<evidence type="ECO:0000259" key="5">
    <source>
        <dbReference type="Pfam" id="PF00535"/>
    </source>
</evidence>
<dbReference type="InterPro" id="IPR029044">
    <property type="entry name" value="Nucleotide-diphossugar_trans"/>
</dbReference>
<name>A0AAJ1WGY8_9MICC</name>
<protein>
    <submittedName>
        <fullName evidence="6">Glycosyltransferase involved in cell wall biosynthesis</fullName>
    </submittedName>
</protein>
<keyword evidence="7" id="KW-1185">Reference proteome</keyword>
<dbReference type="EMBL" id="JAUSTB010000005">
    <property type="protein sequence ID" value="MDQ0145993.1"/>
    <property type="molecule type" value="Genomic_DNA"/>
</dbReference>
<keyword evidence="4" id="KW-0808">Transferase</keyword>
<dbReference type="Pfam" id="PF00535">
    <property type="entry name" value="Glycos_transf_2"/>
    <property type="match status" value="1"/>
</dbReference>
<dbReference type="Proteomes" id="UP001239267">
    <property type="component" value="Unassembled WGS sequence"/>
</dbReference>
<dbReference type="SUPFAM" id="SSF53448">
    <property type="entry name" value="Nucleotide-diphospho-sugar transferases"/>
    <property type="match status" value="1"/>
</dbReference>
<reference evidence="6 7" key="1">
    <citation type="submission" date="2023-07" db="EMBL/GenBank/DDBJ databases">
        <title>Sorghum-associated microbial communities from plants grown in Nebraska, USA.</title>
        <authorList>
            <person name="Schachtman D."/>
        </authorList>
    </citation>
    <scope>NUCLEOTIDE SEQUENCE [LARGE SCALE GENOMIC DNA]</scope>
    <source>
        <strain evidence="6 7">DS1001</strain>
    </source>
</reference>
<dbReference type="PANTHER" id="PTHR43179:SF12">
    <property type="entry name" value="GALACTOFURANOSYLTRANSFERASE GLFT2"/>
    <property type="match status" value="1"/>
</dbReference>
<evidence type="ECO:0000256" key="4">
    <source>
        <dbReference type="ARBA" id="ARBA00022679"/>
    </source>
</evidence>
<dbReference type="AlphaFoldDB" id="A0AAJ1WGY8"/>
<accession>A0AAJ1WGY8</accession>
<evidence type="ECO:0000256" key="2">
    <source>
        <dbReference type="ARBA" id="ARBA00006739"/>
    </source>
</evidence>
<dbReference type="InterPro" id="IPR001173">
    <property type="entry name" value="Glyco_trans_2-like"/>
</dbReference>
<dbReference type="GO" id="GO:0016757">
    <property type="term" value="F:glycosyltransferase activity"/>
    <property type="evidence" value="ECO:0007669"/>
    <property type="project" value="UniProtKB-KW"/>
</dbReference>
<feature type="domain" description="Glycosyltransferase 2-like" evidence="5">
    <location>
        <begin position="9"/>
        <end position="132"/>
    </location>
</feature>
<evidence type="ECO:0000313" key="6">
    <source>
        <dbReference type="EMBL" id="MDQ0145993.1"/>
    </source>
</evidence>
<dbReference type="RefSeq" id="WP_307359304.1">
    <property type="nucleotide sequence ID" value="NZ_JAUSTB010000005.1"/>
</dbReference>
<sequence length="314" mass="34831">MSQNFDLVVTVATFQRPEMLKALLHSIEHQQDLGNMKFHVVVVDNDPSGSAETTTKEFASLVTYVHEPKPGIAAARNAGIEAAAVFQPRALVFIDDDEVAPPHWLSQLVSTWKETSADVVTGPVRFELPDGFEHLANAVPHFYTPDRADHSPVEDVATGNTLVDATWFHGSAALRFSEQYSLTGGSDIELFNRLRRQGGRCVWAAKASVVETVPRARTTPQWMRQRDLRNGQLRARLMLESNSRATLRLAVEGVLRVLKGAFVITLSRPETSSNIQGWRTLQTGRGYLKAVSGRHFNEYALGRNLGRQYPGEGI</sequence>
<evidence type="ECO:0000256" key="3">
    <source>
        <dbReference type="ARBA" id="ARBA00022676"/>
    </source>
</evidence>
<comment type="caution">
    <text evidence="6">The sequence shown here is derived from an EMBL/GenBank/DDBJ whole genome shotgun (WGS) entry which is preliminary data.</text>
</comment>
<gene>
    <name evidence="6" type="ORF">J2T23_001886</name>
</gene>
<evidence type="ECO:0000256" key="1">
    <source>
        <dbReference type="ARBA" id="ARBA00004776"/>
    </source>
</evidence>
<dbReference type="PANTHER" id="PTHR43179">
    <property type="entry name" value="RHAMNOSYLTRANSFERASE WBBL"/>
    <property type="match status" value="1"/>
</dbReference>
<comment type="similarity">
    <text evidence="2">Belongs to the glycosyltransferase 2 family.</text>
</comment>
<organism evidence="6 7">
    <name type="scientific">Pseudarthrobacter niigatensis</name>
    <dbReference type="NCBI Taxonomy" id="369935"/>
    <lineage>
        <taxon>Bacteria</taxon>
        <taxon>Bacillati</taxon>
        <taxon>Actinomycetota</taxon>
        <taxon>Actinomycetes</taxon>
        <taxon>Micrococcales</taxon>
        <taxon>Micrococcaceae</taxon>
        <taxon>Pseudarthrobacter</taxon>
    </lineage>
</organism>
<keyword evidence="3" id="KW-0328">Glycosyltransferase</keyword>